<feature type="compositionally biased region" description="Acidic residues" evidence="5">
    <location>
        <begin position="291"/>
        <end position="300"/>
    </location>
</feature>
<dbReference type="GO" id="GO:0005524">
    <property type="term" value="F:ATP binding"/>
    <property type="evidence" value="ECO:0007669"/>
    <property type="project" value="UniProtKB-UniRule"/>
</dbReference>
<evidence type="ECO:0000256" key="1">
    <source>
        <dbReference type="ARBA" id="ARBA00004141"/>
    </source>
</evidence>
<accession>A0A2V5JXA4</accession>
<dbReference type="Gene3D" id="3.40.50.300">
    <property type="entry name" value="P-loop containing nucleotide triphosphate hydrolases"/>
    <property type="match status" value="1"/>
</dbReference>
<comment type="caution">
    <text evidence="7">The sequence shown here is derived from an EMBL/GenBank/DDBJ whole genome shotgun (WGS) entry which is preliminary data.</text>
</comment>
<dbReference type="GO" id="GO:0003677">
    <property type="term" value="F:DNA binding"/>
    <property type="evidence" value="ECO:0007669"/>
    <property type="project" value="InterPro"/>
</dbReference>
<proteinExistence type="predicted"/>
<evidence type="ECO:0000256" key="4">
    <source>
        <dbReference type="PROSITE-ProRule" id="PRU00289"/>
    </source>
</evidence>
<gene>
    <name evidence="7" type="ORF">DLM86_23905</name>
</gene>
<comment type="subcellular location">
    <subcellularLocation>
        <location evidence="1">Membrane</location>
        <topology evidence="1">Multi-pass membrane protein</topology>
    </subcellularLocation>
</comment>
<dbReference type="Proteomes" id="UP000247476">
    <property type="component" value="Unassembled WGS sequence"/>
</dbReference>
<dbReference type="EMBL" id="QJVJ01000012">
    <property type="protein sequence ID" value="PYI51475.1"/>
    <property type="molecule type" value="Genomic_DNA"/>
</dbReference>
<keyword evidence="2 4" id="KW-0547">Nucleotide-binding</keyword>
<dbReference type="PROSITE" id="PS50901">
    <property type="entry name" value="FTSK"/>
    <property type="match status" value="1"/>
</dbReference>
<dbReference type="InterPro" id="IPR002543">
    <property type="entry name" value="FtsK_dom"/>
</dbReference>
<keyword evidence="3 4" id="KW-0067">ATP-binding</keyword>
<dbReference type="GO" id="GO:0016020">
    <property type="term" value="C:membrane"/>
    <property type="evidence" value="ECO:0007669"/>
    <property type="project" value="UniProtKB-SubCell"/>
</dbReference>
<sequence>MSSEIVLSDILAAIVSKRVFNESYGILLKDLPKYSYSKFINMLELRVREQDLAMPKVFFVGFTDVELDELRLELSGQLTYLSLYYSVEEAEDFRNDGDVNSTRIVIVKRAVPKLSSLRWYEQITAEEIYKELCVNAEKQLGGINESLRNMWKSLNSKRIMDRISLERLIDYYQHLTLNDEDIPRDSVEQLFRLGLLIDDSVFVKSNIDSIRQRLIENSRIVSRISNLNKEDRKAIQSNPESDKFHSTRSNILRYYSTRDVSVLGKMKYSEVQELLSKVKNEKTNKKKPVDVDDDIEDSDTDSISGKSRKKSDSPESTAVDLIIEHDTDKVKGLLDEIELKYTEWEKGKASKVNVESENESTRIEFIPEIHNLIQTFVGENSFGGVIKANVKNPIDAFRSLEQFRVRVFDREYIDGIKEIIALFEDEYAEVKGLLEVFNELLSIRSSLVSAAHRLADCPMLKIVESDEILKSCSEYVDLYGRVLKLIKQHYGLLSSFSPKGSKQLIASINSLDMIYIIGEESVHATSTPLFPLYLWKYVELTVRLRESSSSLSEIDKDFLVRASGEIPNPLPTVFVSSYISNKGDRVIPEVSLLGKLPIYSSEQQVNQMLDGLQVIEKSLTKLIKVYPHSSFGLRVAFVNPPSVKHVFDLVKGMLRAKDISLQGAHIHIFKTKETPENWSSFDDVDDTIYSKFALSNDPNFSIKIDTIVLGFDALVELVKKNHFHTVVLFDPCGKSVSNIRRNPLLKIHPLCIPKVFEYDPIADKVEILPASDGNIFSDHHDLIGRLNDKPQGWHHTIVLELETSKQEFNRLLETVPWLIIADANLKNLELSVIGSEKCIFYQSKSFRDVGIYSNDWAKLTKGMDYTIRSIGNYDPREECVGKVLRTIQGLNERGVLSLASSKVDRTFNINHTKGALGTAISAIWSKQNSKNFIIVSLDTELAQSWLDEREEGTFSDLIGITFDEHQAVIDIIEVKTYDGAYQVDQNEITGKAVEQVNSVRSIIHEIFNERDKITSTSRRELLRFQAFRSFYRLPLSKSEKKEWTYQLNRLFAGEIPVTINSSIHHVRFSEQGTSTSRQLDSDYKINLLEIRDDFINKVLVNCCEVSFESKFDSLSFKGSRNPTQPSTDAFSNSNISSDESTTQRDVERVIEKITVVSDAAIERSYKADGINIIDDKIETAEAFQKLAGDTTAELKDLIIKNAGTLFRAMRDYSIDVSSVDPELALVASRFIRFRVRLRAGETLQKVLRYRTDITREIEAESEILVGNERGTQFVFVDVPRKSSDSIRLLDYLNMLPRDTPVGNLNVVIGQDPSGEFKLLNIAQAPHMLTAGSTGSGKTIFLYSLIVSLISQYSHEQLELVIIDPKQTDFIFFDGLPHLRNKEVILDAEKAVEILTDLTENELERRTELLRQSRSRDLFSYNQKNPEAPLKPIVVIIDEYADLVQVADLEGRKKDFERQMIRLAQRSRNVGIHLVVATQRPSADIVTSNLKTNIPCRISFRLPAHQDSMTILDSPGAEDLLGKGDMLFSLNGDMTRLQGLYISEEELESFLEKYI</sequence>
<dbReference type="InterPro" id="IPR050206">
    <property type="entry name" value="FtsK/SpoIIIE/SftA"/>
</dbReference>
<evidence type="ECO:0000256" key="5">
    <source>
        <dbReference type="SAM" id="MobiDB-lite"/>
    </source>
</evidence>
<dbReference type="PANTHER" id="PTHR22683">
    <property type="entry name" value="SPORULATION PROTEIN RELATED"/>
    <property type="match status" value="1"/>
</dbReference>
<keyword evidence="8" id="KW-1185">Reference proteome</keyword>
<dbReference type="OrthoDB" id="9807790at2"/>
<name>A0A2V5JXA4_9BACL</name>
<feature type="region of interest" description="Disordered" evidence="5">
    <location>
        <begin position="1114"/>
        <end position="1143"/>
    </location>
</feature>
<dbReference type="Pfam" id="PF01580">
    <property type="entry name" value="FtsK_SpoIIIE"/>
    <property type="match status" value="1"/>
</dbReference>
<dbReference type="SUPFAM" id="SSF52540">
    <property type="entry name" value="P-loop containing nucleoside triphosphate hydrolases"/>
    <property type="match status" value="1"/>
</dbReference>
<evidence type="ECO:0000256" key="3">
    <source>
        <dbReference type="ARBA" id="ARBA00022840"/>
    </source>
</evidence>
<feature type="binding site" evidence="4">
    <location>
        <begin position="1331"/>
        <end position="1338"/>
    </location>
    <ligand>
        <name>ATP</name>
        <dbReference type="ChEBI" id="CHEBI:30616"/>
    </ligand>
</feature>
<protein>
    <recommendedName>
        <fullName evidence="6">FtsK domain-containing protein</fullName>
    </recommendedName>
</protein>
<evidence type="ECO:0000256" key="2">
    <source>
        <dbReference type="ARBA" id="ARBA00022741"/>
    </source>
</evidence>
<evidence type="ECO:0000259" key="6">
    <source>
        <dbReference type="PROSITE" id="PS50901"/>
    </source>
</evidence>
<dbReference type="RefSeq" id="WP_110842597.1">
    <property type="nucleotide sequence ID" value="NZ_QJVJ01000012.1"/>
</dbReference>
<feature type="region of interest" description="Disordered" evidence="5">
    <location>
        <begin position="282"/>
        <end position="317"/>
    </location>
</feature>
<dbReference type="CDD" id="cd01127">
    <property type="entry name" value="TrwB_TraG_TraD_VirD4"/>
    <property type="match status" value="1"/>
</dbReference>
<feature type="compositionally biased region" description="Polar residues" evidence="5">
    <location>
        <begin position="1116"/>
        <end position="1140"/>
    </location>
</feature>
<dbReference type="InterPro" id="IPR027417">
    <property type="entry name" value="P-loop_NTPase"/>
</dbReference>
<dbReference type="PANTHER" id="PTHR22683:SF41">
    <property type="entry name" value="DNA TRANSLOCASE FTSK"/>
    <property type="match status" value="1"/>
</dbReference>
<feature type="domain" description="FtsK" evidence="6">
    <location>
        <begin position="1313"/>
        <end position="1508"/>
    </location>
</feature>
<organism evidence="7 8">
    <name type="scientific">Paenibacillus flagellatus</name>
    <dbReference type="NCBI Taxonomy" id="2211139"/>
    <lineage>
        <taxon>Bacteria</taxon>
        <taxon>Bacillati</taxon>
        <taxon>Bacillota</taxon>
        <taxon>Bacilli</taxon>
        <taxon>Bacillales</taxon>
        <taxon>Paenibacillaceae</taxon>
        <taxon>Paenibacillus</taxon>
    </lineage>
</organism>
<evidence type="ECO:0000313" key="8">
    <source>
        <dbReference type="Proteomes" id="UP000247476"/>
    </source>
</evidence>
<evidence type="ECO:0000313" key="7">
    <source>
        <dbReference type="EMBL" id="PYI51475.1"/>
    </source>
</evidence>
<reference evidence="7 8" key="1">
    <citation type="submission" date="2018-05" db="EMBL/GenBank/DDBJ databases">
        <title>Paenibacillus flagellatus sp. nov., isolated from selenium mineral soil.</title>
        <authorList>
            <person name="Dai X."/>
        </authorList>
    </citation>
    <scope>NUCLEOTIDE SEQUENCE [LARGE SCALE GENOMIC DNA]</scope>
    <source>
        <strain evidence="7 8">DXL2</strain>
    </source>
</reference>